<evidence type="ECO:0000256" key="2">
    <source>
        <dbReference type="ARBA" id="ARBA00022748"/>
    </source>
</evidence>
<protein>
    <submittedName>
        <fullName evidence="7">TlpA family protein disulfide reductase</fullName>
    </submittedName>
</protein>
<gene>
    <name evidence="7" type="ORF">E7747_00720</name>
</gene>
<dbReference type="SUPFAM" id="SSF52833">
    <property type="entry name" value="Thioredoxin-like"/>
    <property type="match status" value="1"/>
</dbReference>
<organism evidence="7 8">
    <name type="scientific">Duncaniella dubosii</name>
    <dbReference type="NCBI Taxonomy" id="2518971"/>
    <lineage>
        <taxon>Bacteria</taxon>
        <taxon>Pseudomonadati</taxon>
        <taxon>Bacteroidota</taxon>
        <taxon>Bacteroidia</taxon>
        <taxon>Bacteroidales</taxon>
        <taxon>Muribaculaceae</taxon>
        <taxon>Duncaniella</taxon>
    </lineage>
</organism>
<keyword evidence="3" id="KW-1015">Disulfide bond</keyword>
<evidence type="ECO:0000256" key="4">
    <source>
        <dbReference type="ARBA" id="ARBA00023284"/>
    </source>
</evidence>
<feature type="chain" id="PRO_5020328883" evidence="5">
    <location>
        <begin position="25"/>
        <end position="461"/>
    </location>
</feature>
<proteinExistence type="predicted"/>
<keyword evidence="8" id="KW-1185">Reference proteome</keyword>
<dbReference type="InterPro" id="IPR013740">
    <property type="entry name" value="Redoxin"/>
</dbReference>
<evidence type="ECO:0000313" key="7">
    <source>
        <dbReference type="EMBL" id="QCD40955.1"/>
    </source>
</evidence>
<dbReference type="EMBL" id="CP039396">
    <property type="protein sequence ID" value="QCD40955.1"/>
    <property type="molecule type" value="Genomic_DNA"/>
</dbReference>
<dbReference type="PROSITE" id="PS51352">
    <property type="entry name" value="THIOREDOXIN_2"/>
    <property type="match status" value="1"/>
</dbReference>
<keyword evidence="5" id="KW-0732">Signal</keyword>
<evidence type="ECO:0000313" key="8">
    <source>
        <dbReference type="Proteomes" id="UP000297149"/>
    </source>
</evidence>
<accession>A0A4P7W0L1</accession>
<dbReference type="InterPro" id="IPR050553">
    <property type="entry name" value="Thioredoxin_ResA/DsbE_sf"/>
</dbReference>
<evidence type="ECO:0000256" key="1">
    <source>
        <dbReference type="ARBA" id="ARBA00004196"/>
    </source>
</evidence>
<dbReference type="KEGG" id="ddb:E7747_00720"/>
<dbReference type="Pfam" id="PF08534">
    <property type="entry name" value="Redoxin"/>
    <property type="match status" value="1"/>
</dbReference>
<dbReference type="CDD" id="cd02966">
    <property type="entry name" value="TlpA_like_family"/>
    <property type="match status" value="1"/>
</dbReference>
<dbReference type="InterPro" id="IPR036249">
    <property type="entry name" value="Thioredoxin-like_sf"/>
</dbReference>
<comment type="subcellular location">
    <subcellularLocation>
        <location evidence="1">Cell envelope</location>
    </subcellularLocation>
</comment>
<name>A0A4P7W0L1_9BACT</name>
<dbReference type="InterPro" id="IPR013766">
    <property type="entry name" value="Thioredoxin_domain"/>
</dbReference>
<feature type="domain" description="Thioredoxin" evidence="6">
    <location>
        <begin position="315"/>
        <end position="459"/>
    </location>
</feature>
<keyword evidence="2" id="KW-0201">Cytochrome c-type biogenesis</keyword>
<dbReference type="PANTHER" id="PTHR42852">
    <property type="entry name" value="THIOL:DISULFIDE INTERCHANGE PROTEIN DSBE"/>
    <property type="match status" value="1"/>
</dbReference>
<dbReference type="GO" id="GO:0017004">
    <property type="term" value="P:cytochrome complex assembly"/>
    <property type="evidence" value="ECO:0007669"/>
    <property type="project" value="UniProtKB-KW"/>
</dbReference>
<evidence type="ECO:0000259" key="6">
    <source>
        <dbReference type="PROSITE" id="PS51352"/>
    </source>
</evidence>
<dbReference type="GO" id="GO:0030313">
    <property type="term" value="C:cell envelope"/>
    <property type="evidence" value="ECO:0007669"/>
    <property type="project" value="UniProtKB-SubCell"/>
</dbReference>
<dbReference type="PANTHER" id="PTHR42852:SF6">
    <property type="entry name" value="THIOL:DISULFIDE INTERCHANGE PROTEIN DSBE"/>
    <property type="match status" value="1"/>
</dbReference>
<dbReference type="Gene3D" id="3.40.30.10">
    <property type="entry name" value="Glutaredoxin"/>
    <property type="match status" value="1"/>
</dbReference>
<reference evidence="8" key="1">
    <citation type="submission" date="2019-02" db="EMBL/GenBank/DDBJ databases">
        <title>Isolation and identification of novel species under the genus Muribaculum.</title>
        <authorList>
            <person name="Miyake S."/>
            <person name="Ding Y."/>
            <person name="Low A."/>
            <person name="Soh M."/>
            <person name="Seedorf H."/>
        </authorList>
    </citation>
    <scope>NUCLEOTIDE SEQUENCE [LARGE SCALE GENOMIC DNA]</scope>
    <source>
        <strain evidence="8">H5</strain>
    </source>
</reference>
<sequence>MFNLCLRFLSLILLSSFFSNILFASDGSPLLKGKINVSEPTEVAVVYDYDGDNYVQTVKTAADGSFVFDFDLPAEAVDVLVYVESEPFGAYLKRGETTVMDIDKGGDVAFSGDNLAENKFLNAYTRGFYPMQYKPSPDLPFVLSDYLDRLEKNAGEARRLLASVKEPRKSRYSRMTDAYYNEVLLRLLGMDSSYSKTDHKAQMDSIIATIDPNADESRLTGIINYWYNRSDIHRKGNAASIIDYMKDQFAGIDSVLTNEGNKKSLWMTLGSMFMMYSPSENDVQDFFAAVEPQLSRAPMVKERIMEVYESMKPKVSNGDVVPTDPVIISPDGSKCHLSDLLGESVVYIDIWATWCGPCCREIPYMEKVVEQFKGNEGITFISISRDDSRQAWLKKLDRDKPEWPQYIFDKSSGDEFMNAMSITGIPRFLLIGKDRKFISVDAERPSNEKIAEILNAAIGKE</sequence>
<dbReference type="AlphaFoldDB" id="A0A4P7W0L1"/>
<feature type="signal peptide" evidence="5">
    <location>
        <begin position="1"/>
        <end position="24"/>
    </location>
</feature>
<keyword evidence="4" id="KW-0676">Redox-active center</keyword>
<dbReference type="Proteomes" id="UP000297149">
    <property type="component" value="Chromosome"/>
</dbReference>
<evidence type="ECO:0000256" key="3">
    <source>
        <dbReference type="ARBA" id="ARBA00023157"/>
    </source>
</evidence>
<evidence type="ECO:0000256" key="5">
    <source>
        <dbReference type="SAM" id="SignalP"/>
    </source>
</evidence>